<keyword evidence="2" id="KW-1133">Transmembrane helix</keyword>
<dbReference type="EMBL" id="BQFW01000005">
    <property type="protein sequence ID" value="GJJ71662.1"/>
    <property type="molecule type" value="Genomic_DNA"/>
</dbReference>
<reference evidence="4" key="1">
    <citation type="submission" date="2021-11" db="EMBL/GenBank/DDBJ databases">
        <authorList>
            <person name="Herlambang A."/>
            <person name="Guo Y."/>
            <person name="Takashima Y."/>
            <person name="Nishizawa T."/>
        </authorList>
    </citation>
    <scope>NUCLEOTIDE SEQUENCE</scope>
    <source>
        <strain evidence="4">E1425</strain>
    </source>
</reference>
<feature type="region of interest" description="Disordered" evidence="1">
    <location>
        <begin position="151"/>
        <end position="180"/>
    </location>
</feature>
<feature type="transmembrane region" description="Helical" evidence="2">
    <location>
        <begin position="2615"/>
        <end position="2635"/>
    </location>
</feature>
<evidence type="ECO:0000313" key="4">
    <source>
        <dbReference type="EMBL" id="GJJ71662.1"/>
    </source>
</evidence>
<evidence type="ECO:0000256" key="1">
    <source>
        <dbReference type="SAM" id="MobiDB-lite"/>
    </source>
</evidence>
<evidence type="ECO:0000256" key="2">
    <source>
        <dbReference type="SAM" id="Phobius"/>
    </source>
</evidence>
<evidence type="ECO:0000256" key="3">
    <source>
        <dbReference type="SAM" id="SignalP"/>
    </source>
</evidence>
<organism evidence="4 5">
    <name type="scientific">Entomortierella parvispora</name>
    <dbReference type="NCBI Taxonomy" id="205924"/>
    <lineage>
        <taxon>Eukaryota</taxon>
        <taxon>Fungi</taxon>
        <taxon>Fungi incertae sedis</taxon>
        <taxon>Mucoromycota</taxon>
        <taxon>Mortierellomycotina</taxon>
        <taxon>Mortierellomycetes</taxon>
        <taxon>Mortierellales</taxon>
        <taxon>Mortierellaceae</taxon>
        <taxon>Entomortierella</taxon>
    </lineage>
</organism>
<comment type="caution">
    <text evidence="4">The sequence shown here is derived from an EMBL/GenBank/DDBJ whole genome shotgun (WGS) entry which is preliminary data.</text>
</comment>
<dbReference type="SMART" id="SM00286">
    <property type="entry name" value="PTI"/>
    <property type="match status" value="17"/>
</dbReference>
<feature type="signal peptide" evidence="3">
    <location>
        <begin position="1"/>
        <end position="25"/>
    </location>
</feature>
<dbReference type="OrthoDB" id="2447511at2759"/>
<feature type="transmembrane region" description="Helical" evidence="2">
    <location>
        <begin position="2655"/>
        <end position="2678"/>
    </location>
</feature>
<keyword evidence="2" id="KW-0812">Transmembrane</keyword>
<feature type="region of interest" description="Disordered" evidence="1">
    <location>
        <begin position="199"/>
        <end position="236"/>
    </location>
</feature>
<evidence type="ECO:0000313" key="5">
    <source>
        <dbReference type="Proteomes" id="UP000827284"/>
    </source>
</evidence>
<reference evidence="4" key="2">
    <citation type="journal article" date="2022" name="Microbiol. Resour. Announc.">
        <title>Whole-Genome Sequence of Entomortierella parvispora E1425, a Mucoromycotan Fungus Associated with Burkholderiaceae-Related Endosymbiotic Bacteria.</title>
        <authorList>
            <person name="Herlambang A."/>
            <person name="Guo Y."/>
            <person name="Takashima Y."/>
            <person name="Narisawa K."/>
            <person name="Ohta H."/>
            <person name="Nishizawa T."/>
        </authorList>
    </citation>
    <scope>NUCLEOTIDE SEQUENCE</scope>
    <source>
        <strain evidence="4">E1425</strain>
    </source>
</reference>
<gene>
    <name evidence="4" type="ORF">EMPS_04012</name>
</gene>
<sequence>MRLLAPRLTAYVAIAGILCLSSTLAIDVAIENDIAMPNADVNAAIPDEDFSGLNHGKKDTKPCKRELNLVCDDKVIDKLICKIKTAPAAMAYGLSDVEGSQTPLETPEDATLEALNNGGGNITKVYIFMDKPCSKELPPLCAAALEAAAEEAAEAAEDADEANKSEEPQAPNAPAEVDPQGLADEDADAEADIDLWKKHHQKHGKHHRHRHSKHPHKGHHHHVKHHKHDRHGHSKKKHPWEDLCVAVGEFCGDNLYGCDFDFKTLYACTAVGEKPTILLANAVNCGGTDDGGKCNCKSTAPVCGSSLDPSCKADPNAIYHCPNGIGTKYEVLKICSPGTQCKTDKDGNAICGSDTCHCMGTQQRCSSHFPEKCGLQKNSIYQCSSSGEPEFVSSCGDDKICITHEDGAICSSKDCDCTVDGTVCGERFPPACNILCTGLYKCKTGQAPVLIKNCYPNRCTSSIGSLEASAVFEAADVMDSCSDPCKCTSKGKFCGSTFPISCGFDTMALYSCDGSGSTPIKGEICKKACLVHAGDNSCATPCQCPITDSGKPACGGALDPLCKFDPTAIYFCPGGAGSDPQILRKCLPGTQCNTDNSGNANCGYGSCTCHGDVVSCSRQYPADCNLAPNSVYKCGFNGKPEHVKTCDPAEECVSTADGAFCGNKDCKCPEDGTVCGDIFPISCGIVAPALYYCKKGEDPVFEKTCEPGTCSSTTGGNPPNSGGMPGQSVFTSADIDDHCVDDCKCVTRGEVCGSTFSPSCKHEPERIYKCSGPGAEPTPDELCKDKCIVQAGGAICSGDPSNCKCPITDSGKPACGGTLDPLCKFDPTAIYFCPGGAGSDPQILRKCLPGTQCNTDNSGNANCGYGSCTCHGNVVSCSGQYPADCNLAPNSVYKCGFNGKPELVKTCDPAEECVSTADGAFCGNKDCKCPDDGTVCGDIFPISCGIVAPALYTCKKGEDPVFQKTCEPGTCSSTTGGNPPNSGGNPSNSVFTSAAINDYCIDDCKCVAKGEVCGSTFSPKCKFDPKTIYHCDGPGSDPKPGETCKGSCIVQAGGAICSGDPSSCKCPLTDSGKPACGGTLDPLCKLDPTAIYFCPFGAGSDPQILRKCLPGTQCNTDNDGNADCGYGSCTCHGNVVSCSGQYPADCNLTPNSVYKCGFNGKPELVKTCDPAEECVSTADGAFCGNKDCKCPDDGTVCGDIFPISCGIVAPALYTCKKGEDPVFEKTCEPGTCSSTTGGNPPNSGGNPSNSVFTSAAINDYCIDDCKCVAKGEVCGSTFSPICKFDPKTIYHCDGPGSDPTPGEACKGSCIVQAGGAICSGDPSSCKCPLTDSGKPACGGTLDPLCKLDPTAIYFCPFGAGSDPQILRKCLPGTQCNTDNDGNADCGYGSCTCHGNVVSCSGQYPADCNLTPNSVYKCGFNGKPELVKTCDPAEECVSTADGAFCGNKDCKCPDDGTVCGDIFPISCGIVAPALYTCKKGEDPVFQKTCEPGTCSSTTGGMSGQSVFTSEALNDHCIDDCKCVTKGEVCGSTFSPICKFDPKTIYHCDGPGSDPTPGEACKGSCIVQAGGAICSGDPSSCKCPLTDSGKPTCGGILDPACKLDPTAIYFCPGGAGSDPQILRKCLPGTQCNTDNDGNADCGYGSCTCSGDVVACSGQYPADCNLVPNSVYNCGPNGKPGLVKTCDPTEECVSTADGAFCGNKDCKCPDDGTVCGDIFPISCGIVGPALYTCKKGEDPIFQKTCEPGTCSNTGGASSTSVFTSEAINDQCIDDCKCVAKGEVCGSTFSPQCKFAPETIYHCDGPGSDPTPGEPCKGKCIVQAGGATCSGDPNGDCECTKVGDTCGSAFDPSCGKDKNTLYTCSAVGAAPELKQACNGVCLVEAGVAACHCVCTDDGPVCGSAFAPSCGLADNTLYGCTTGGVPVIIKNCDPGTCSANVAGASNGGNSVSFRDDDGIFKAFANSDFCIDQCSCTQENALVCSDTFPAVCPYKKGILMSCTTLNAIPTIAQNCTNGCLVEPGNDKCEDPPNPPNLCACRKTGDSCSSSFPANCPLEANTLYKCSSVGALPVKDATCTSSEICTVVAGGIDFCGNSNCTCVGTGPVCGSAFPPSCNKVATSVYTCPAGSETPCQAGCADGVCPQPGCVCSGDGTFCGSTFSPSCNLPPNTLYTCTASQSPVLVADCGDEACVGSVPAGGSHCQDPCLCKGTHKVCGSTFPPSCGWSATSLYTCTTVGAQPSDGTNCTAGCELSSPDNQCAVDPPPPTCSATNAITAVQAVVASLTSTITATKADNVSVVDLPVLLQFFTTLESNLSSAASSESALTQLAGSAYNSANSVFSLLAGALNETLFQNATINMLAPVNSTLQTGLLSALQALVTCTGSTTKDCTALDQLFNAFTDAALTYVSQFTTPVADQRASNTTAGTATFSAQLTTAANDITNAIATVNQTALDASGLLLNLIIGLASNTQYGSASQVMIFAYDAAGYAAACAGLNVTNWQDVCNSFSQRTQGFLADLVGVVQNLLGQIPIVGPYIVDPVLTQLRQLLVDAQTGIATAIGGILSAVQMILSILNIVGSNDSTDQIRDFILGMVGIATPPSQCPQPSGCEGVIMAVKMLITAIYAILSAIPMVGPAVVAVLQPITNAFLTGLNSATGSVISLAASTLITAISGISNTVAAIPFIGPALTTVTNAMDVLVNGAKAILNCYINNPGL</sequence>
<protein>
    <submittedName>
        <fullName evidence="4">Uncharacterized protein</fullName>
    </submittedName>
</protein>
<name>A0A9P3LV51_9FUNG</name>
<keyword evidence="3" id="KW-0732">Signal</keyword>
<keyword evidence="5" id="KW-1185">Reference proteome</keyword>
<proteinExistence type="predicted"/>
<keyword evidence="2" id="KW-0472">Membrane</keyword>
<feature type="transmembrane region" description="Helical" evidence="2">
    <location>
        <begin position="2549"/>
        <end position="2570"/>
    </location>
</feature>
<feature type="chain" id="PRO_5040373862" evidence="3">
    <location>
        <begin position="26"/>
        <end position="2708"/>
    </location>
</feature>
<accession>A0A9P3LV51</accession>
<feature type="compositionally biased region" description="Acidic residues" evidence="1">
    <location>
        <begin position="151"/>
        <end position="160"/>
    </location>
</feature>
<dbReference type="Proteomes" id="UP000827284">
    <property type="component" value="Unassembled WGS sequence"/>
</dbReference>